<protein>
    <submittedName>
        <fullName evidence="1">Uncharacterized protein</fullName>
    </submittedName>
</protein>
<gene>
    <name evidence="1" type="ORF">PaMx73_55</name>
</gene>
<evidence type="ECO:0000313" key="2">
    <source>
        <dbReference type="Proteomes" id="UP000006183"/>
    </source>
</evidence>
<name>A0A076FSS3_9CAUD</name>
<dbReference type="Proteomes" id="UP000006183">
    <property type="component" value="Segment"/>
</dbReference>
<accession>A0A076FSS3</accession>
<organism evidence="1 2">
    <name type="scientific">Pseudomonas phage PaMx73</name>
    <dbReference type="NCBI Taxonomy" id="1175655"/>
    <lineage>
        <taxon>Viruses</taxon>
        <taxon>Duplodnaviria</taxon>
        <taxon>Heunggongvirae</taxon>
        <taxon>Uroviricota</taxon>
        <taxon>Caudoviricetes</taxon>
        <taxon>Casadabanvirus</taxon>
        <taxon>Casadabanvirus JBD26</taxon>
        <taxon>Casadabanvirus D3112</taxon>
    </lineage>
</organism>
<reference evidence="1 2" key="1">
    <citation type="journal article" date="2012" name="Appl. Environ. Microbiol.">
        <title>High Diversity and Novel Species of Pseudomonas aeruginosa Bacteriophages.</title>
        <authorList>
            <person name="Sepulveda-Robles O."/>
            <person name="Kameyama L."/>
            <person name="Guarneros G."/>
        </authorList>
    </citation>
    <scope>NUCLEOTIDE SEQUENCE [LARGE SCALE GENOMIC DNA]</scope>
</reference>
<evidence type="ECO:0000313" key="1">
    <source>
        <dbReference type="EMBL" id="AII21847.1"/>
    </source>
</evidence>
<proteinExistence type="predicted"/>
<sequence length="95" mass="10598">MMKRVLYKGAFFTEWDGPLAAIAETAGVSLDDLTFHPGDAVAEIQELRRQAYRDEADPLRLEAEYDAIATGTEPDLSAWVEAVKAIKERYPLPQS</sequence>
<dbReference type="EMBL" id="JQ067085">
    <property type="protein sequence ID" value="AII21847.1"/>
    <property type="molecule type" value="Genomic_DNA"/>
</dbReference>